<dbReference type="EMBL" id="KK914220">
    <property type="protein sequence ID" value="KDP46073.1"/>
    <property type="molecule type" value="Genomic_DNA"/>
</dbReference>
<gene>
    <name evidence="1" type="ORF">JCGZ_06584</name>
</gene>
<evidence type="ECO:0000313" key="2">
    <source>
        <dbReference type="Proteomes" id="UP000027138"/>
    </source>
</evidence>
<keyword evidence="2" id="KW-1185">Reference proteome</keyword>
<dbReference type="AlphaFoldDB" id="A0A067LFN3"/>
<organism evidence="1 2">
    <name type="scientific">Jatropha curcas</name>
    <name type="common">Barbados nut</name>
    <dbReference type="NCBI Taxonomy" id="180498"/>
    <lineage>
        <taxon>Eukaryota</taxon>
        <taxon>Viridiplantae</taxon>
        <taxon>Streptophyta</taxon>
        <taxon>Embryophyta</taxon>
        <taxon>Tracheophyta</taxon>
        <taxon>Spermatophyta</taxon>
        <taxon>Magnoliopsida</taxon>
        <taxon>eudicotyledons</taxon>
        <taxon>Gunneridae</taxon>
        <taxon>Pentapetalae</taxon>
        <taxon>rosids</taxon>
        <taxon>fabids</taxon>
        <taxon>Malpighiales</taxon>
        <taxon>Euphorbiaceae</taxon>
        <taxon>Crotonoideae</taxon>
        <taxon>Jatropheae</taxon>
        <taxon>Jatropha</taxon>
    </lineage>
</organism>
<accession>A0A067LFN3</accession>
<evidence type="ECO:0000313" key="1">
    <source>
        <dbReference type="EMBL" id="KDP46073.1"/>
    </source>
</evidence>
<dbReference type="Proteomes" id="UP000027138">
    <property type="component" value="Unassembled WGS sequence"/>
</dbReference>
<proteinExistence type="predicted"/>
<protein>
    <submittedName>
        <fullName evidence="1">Uncharacterized protein</fullName>
    </submittedName>
</protein>
<sequence>MRARPGLCQGTHPCPHALKLPEGSMPLPVLISTPVQGTSRARPSFQGTSTVSNDEVLARLLSRMDVFDTRLTGMESMIADRFQLIEIMHDSLDSRLDTI</sequence>
<reference evidence="1 2" key="1">
    <citation type="journal article" date="2014" name="PLoS ONE">
        <title>Global Analysis of Gene Expression Profiles in Physic Nut (Jatropha curcas L.) Seedlings Exposed to Salt Stress.</title>
        <authorList>
            <person name="Zhang L."/>
            <person name="Zhang C."/>
            <person name="Wu P."/>
            <person name="Chen Y."/>
            <person name="Li M."/>
            <person name="Jiang H."/>
            <person name="Wu G."/>
        </authorList>
    </citation>
    <scope>NUCLEOTIDE SEQUENCE [LARGE SCALE GENOMIC DNA]</scope>
    <source>
        <strain evidence="2">cv. GZQX0401</strain>
        <tissue evidence="1">Young leaves</tissue>
    </source>
</reference>
<name>A0A067LFN3_JATCU</name>